<dbReference type="OrthoDB" id="680646at2"/>
<evidence type="ECO:0008006" key="4">
    <source>
        <dbReference type="Google" id="ProtNLM"/>
    </source>
</evidence>
<sequence length="181" mass="19702">MLRIILLAAVLMSGLAVKAQTDSSFGAVNRWQSAFDRPHPVNDSNHLRSKWFVTKYAGISAGFVAFNGGGGSFLSVPLSLQLNRQLTNNLFAFGAVSAAPVVFRSSMPYQPVTNKGNNWMQQNNFSAWSDAKIGVMYISNDRTFSISGSIGVGRGTYNGYSPFYAPMYAPVHSPVNRHGGW</sequence>
<comment type="caution">
    <text evidence="2">The sequence shown here is derived from an EMBL/GenBank/DDBJ whole genome shotgun (WGS) entry which is preliminary data.</text>
</comment>
<proteinExistence type="predicted"/>
<dbReference type="Proteomes" id="UP000249819">
    <property type="component" value="Unassembled WGS sequence"/>
</dbReference>
<keyword evidence="3" id="KW-1185">Reference proteome</keyword>
<gene>
    <name evidence="2" type="ORF">CLV59_103577</name>
</gene>
<dbReference type="EMBL" id="QLMA01000003">
    <property type="protein sequence ID" value="RAJ83608.1"/>
    <property type="molecule type" value="Genomic_DNA"/>
</dbReference>
<feature type="chain" id="PRO_5016272262" description="Outer membrane protein with beta-barrel domain" evidence="1">
    <location>
        <begin position="20"/>
        <end position="181"/>
    </location>
</feature>
<dbReference type="AlphaFoldDB" id="A0A327WBU8"/>
<organism evidence="2 3">
    <name type="scientific">Chitinophaga dinghuensis</name>
    <dbReference type="NCBI Taxonomy" id="1539050"/>
    <lineage>
        <taxon>Bacteria</taxon>
        <taxon>Pseudomonadati</taxon>
        <taxon>Bacteroidota</taxon>
        <taxon>Chitinophagia</taxon>
        <taxon>Chitinophagales</taxon>
        <taxon>Chitinophagaceae</taxon>
        <taxon>Chitinophaga</taxon>
    </lineage>
</organism>
<evidence type="ECO:0000313" key="3">
    <source>
        <dbReference type="Proteomes" id="UP000249819"/>
    </source>
</evidence>
<feature type="signal peptide" evidence="1">
    <location>
        <begin position="1"/>
        <end position="19"/>
    </location>
</feature>
<keyword evidence="1" id="KW-0732">Signal</keyword>
<evidence type="ECO:0000313" key="2">
    <source>
        <dbReference type="EMBL" id="RAJ83608.1"/>
    </source>
</evidence>
<dbReference type="RefSeq" id="WP_111592244.1">
    <property type="nucleotide sequence ID" value="NZ_QLMA01000003.1"/>
</dbReference>
<reference evidence="2 3" key="1">
    <citation type="submission" date="2018-06" db="EMBL/GenBank/DDBJ databases">
        <title>Genomic Encyclopedia of Archaeal and Bacterial Type Strains, Phase II (KMG-II): from individual species to whole genera.</title>
        <authorList>
            <person name="Goeker M."/>
        </authorList>
    </citation>
    <scope>NUCLEOTIDE SEQUENCE [LARGE SCALE GENOMIC DNA]</scope>
    <source>
        <strain evidence="2 3">DSM 29821</strain>
    </source>
</reference>
<evidence type="ECO:0000256" key="1">
    <source>
        <dbReference type="SAM" id="SignalP"/>
    </source>
</evidence>
<protein>
    <recommendedName>
        <fullName evidence="4">Outer membrane protein with beta-barrel domain</fullName>
    </recommendedName>
</protein>
<accession>A0A327WBU8</accession>
<name>A0A327WBU8_9BACT</name>